<evidence type="ECO:0000313" key="6">
    <source>
        <dbReference type="EMBL" id="SEN35144.1"/>
    </source>
</evidence>
<name>A0A1H8FUC9_9BACL</name>
<proteinExistence type="predicted"/>
<protein>
    <submittedName>
        <fullName evidence="6">Peptidoglycan/xylan/chitin deacetylase, PgdA/CDA1 family</fullName>
    </submittedName>
</protein>
<dbReference type="InterPro" id="IPR011330">
    <property type="entry name" value="Glyco_hydro/deAcase_b/a-brl"/>
</dbReference>
<evidence type="ECO:0000256" key="3">
    <source>
        <dbReference type="SAM" id="MobiDB-lite"/>
    </source>
</evidence>
<dbReference type="SUPFAM" id="SSF88713">
    <property type="entry name" value="Glycoside hydrolase/deacetylase"/>
    <property type="match status" value="1"/>
</dbReference>
<dbReference type="InterPro" id="IPR002509">
    <property type="entry name" value="NODB_dom"/>
</dbReference>
<reference evidence="6 7" key="1">
    <citation type="submission" date="2016-10" db="EMBL/GenBank/DDBJ databases">
        <authorList>
            <person name="de Groot N.N."/>
        </authorList>
    </citation>
    <scope>NUCLEOTIDE SEQUENCE [LARGE SCALE GENOMIC DNA]</scope>
    <source>
        <strain evidence="6 7">DSM 46701</strain>
    </source>
</reference>
<dbReference type="InterPro" id="IPR050248">
    <property type="entry name" value="Polysacc_deacetylase_ArnD"/>
</dbReference>
<keyword evidence="4" id="KW-0732">Signal</keyword>
<dbReference type="Proteomes" id="UP000199695">
    <property type="component" value="Unassembled WGS sequence"/>
</dbReference>
<keyword evidence="7" id="KW-1185">Reference proteome</keyword>
<dbReference type="PANTHER" id="PTHR10587:SF133">
    <property type="entry name" value="CHITIN DEACETYLASE 1-RELATED"/>
    <property type="match status" value="1"/>
</dbReference>
<feature type="compositionally biased region" description="Basic and acidic residues" evidence="3">
    <location>
        <begin position="41"/>
        <end position="61"/>
    </location>
</feature>
<dbReference type="GO" id="GO:0005975">
    <property type="term" value="P:carbohydrate metabolic process"/>
    <property type="evidence" value="ECO:0007669"/>
    <property type="project" value="InterPro"/>
</dbReference>
<dbReference type="GO" id="GO:0016810">
    <property type="term" value="F:hydrolase activity, acting on carbon-nitrogen (but not peptide) bonds"/>
    <property type="evidence" value="ECO:0007669"/>
    <property type="project" value="InterPro"/>
</dbReference>
<keyword evidence="2" id="KW-0378">Hydrolase</keyword>
<evidence type="ECO:0000259" key="5">
    <source>
        <dbReference type="PROSITE" id="PS51677"/>
    </source>
</evidence>
<dbReference type="GO" id="GO:0046872">
    <property type="term" value="F:metal ion binding"/>
    <property type="evidence" value="ECO:0007669"/>
    <property type="project" value="UniProtKB-KW"/>
</dbReference>
<dbReference type="Gene3D" id="3.20.20.370">
    <property type="entry name" value="Glycoside hydrolase/deacetylase"/>
    <property type="match status" value="1"/>
</dbReference>
<dbReference type="GO" id="GO:0016020">
    <property type="term" value="C:membrane"/>
    <property type="evidence" value="ECO:0007669"/>
    <property type="project" value="TreeGrafter"/>
</dbReference>
<evidence type="ECO:0000256" key="4">
    <source>
        <dbReference type="SAM" id="SignalP"/>
    </source>
</evidence>
<dbReference type="AlphaFoldDB" id="A0A1H8FUC9"/>
<dbReference type="Pfam" id="PF01522">
    <property type="entry name" value="Polysacc_deac_1"/>
    <property type="match status" value="1"/>
</dbReference>
<dbReference type="EMBL" id="FOCQ01000009">
    <property type="protein sequence ID" value="SEN35144.1"/>
    <property type="molecule type" value="Genomic_DNA"/>
</dbReference>
<feature type="domain" description="NodB homology" evidence="5">
    <location>
        <begin position="109"/>
        <end position="291"/>
    </location>
</feature>
<evidence type="ECO:0000256" key="1">
    <source>
        <dbReference type="ARBA" id="ARBA00022723"/>
    </source>
</evidence>
<organism evidence="6 7">
    <name type="scientific">Lihuaxuella thermophila</name>
    <dbReference type="NCBI Taxonomy" id="1173111"/>
    <lineage>
        <taxon>Bacteria</taxon>
        <taxon>Bacillati</taxon>
        <taxon>Bacillota</taxon>
        <taxon>Bacilli</taxon>
        <taxon>Bacillales</taxon>
        <taxon>Thermoactinomycetaceae</taxon>
        <taxon>Lihuaxuella</taxon>
    </lineage>
</organism>
<evidence type="ECO:0000256" key="2">
    <source>
        <dbReference type="ARBA" id="ARBA00022801"/>
    </source>
</evidence>
<dbReference type="CDD" id="cd10917">
    <property type="entry name" value="CE4_NodB_like_6s_7s"/>
    <property type="match status" value="1"/>
</dbReference>
<dbReference type="PROSITE" id="PS51257">
    <property type="entry name" value="PROKAR_LIPOPROTEIN"/>
    <property type="match status" value="1"/>
</dbReference>
<sequence>MHFWGKVGAAFLFFSLMLAGCAQDETNLDAAKPSVKPPQKVAHEHPESTKATKEKVKEKPAKPVPKAENQPEEKVGPKGITVSAKMNEKEKQVQPAEQILFFKGPKTIKKVALTFDDGPDRYYTIQILNILKREQVPATFFVIGNMAQKYPDVLKRIDQEGHVVGNHSWNHPQLTKISAEGVNDQIFRTNEIIHRTLGKTPMLIRPPYGSVNERVERQLGSKGFKIINWSVDTLDWRGRSSKRILKTVKNQIQPGGIILQHSAGPKGKLNGTIQALPEIITYLKQNGYQFVTVDELLQVPPYAESAR</sequence>
<gene>
    <name evidence="6" type="ORF">SAMN05444955_10972</name>
</gene>
<dbReference type="PANTHER" id="PTHR10587">
    <property type="entry name" value="GLYCOSYL TRANSFERASE-RELATED"/>
    <property type="match status" value="1"/>
</dbReference>
<evidence type="ECO:0000313" key="7">
    <source>
        <dbReference type="Proteomes" id="UP000199695"/>
    </source>
</evidence>
<feature type="chain" id="PRO_5011451701" evidence="4">
    <location>
        <begin position="25"/>
        <end position="307"/>
    </location>
</feature>
<feature type="region of interest" description="Disordered" evidence="3">
    <location>
        <begin position="30"/>
        <end position="78"/>
    </location>
</feature>
<accession>A0A1H8FUC9</accession>
<feature type="signal peptide" evidence="4">
    <location>
        <begin position="1"/>
        <end position="24"/>
    </location>
</feature>
<dbReference type="STRING" id="1173111.SAMN05444955_10972"/>
<dbReference type="RefSeq" id="WP_170839896.1">
    <property type="nucleotide sequence ID" value="NZ_FOCQ01000009.1"/>
</dbReference>
<keyword evidence="1" id="KW-0479">Metal-binding</keyword>
<dbReference type="PROSITE" id="PS51677">
    <property type="entry name" value="NODB"/>
    <property type="match status" value="1"/>
</dbReference>